<dbReference type="OrthoDB" id="546518at2759"/>
<sequence length="345" mass="37027">MATGVPRGGDGQEPDPSTGGWDCSICADILVDPVVGLCGHDFCHDCYSTWTIEFGRNTCPVCRARLPATPPAICLRLKAAVEATAGARVAARRLEIDKEVAERRQRRAEAAAAAPPPGRRSLDSQLAADAELAVRIQRQYDEADAHAEAQQAERCSIQLRQRLAGALPLPLPPQAASYPRDRSAEESRWLCCELGWPRLAGQRAAADPQLFCQEMRLHREALSFPRLGHLPAPDPAGSDYVWEIAPLELIDRLQDFSVQWQQRLARAWPPGLPPVDAGHPGELSAEESRWRCMHAAHAAQVAAARASSAVAAPPTPAAATATAAPGGQSWQQPAGPPASLSAGWQ</sequence>
<dbReference type="GO" id="GO:0008270">
    <property type="term" value="F:zinc ion binding"/>
    <property type="evidence" value="ECO:0007669"/>
    <property type="project" value="UniProtKB-KW"/>
</dbReference>
<evidence type="ECO:0000256" key="4">
    <source>
        <dbReference type="PROSITE-ProRule" id="PRU00175"/>
    </source>
</evidence>
<dbReference type="Proteomes" id="UP000008141">
    <property type="component" value="Unassembled WGS sequence"/>
</dbReference>
<keyword evidence="3" id="KW-0862">Zinc</keyword>
<dbReference type="Gene3D" id="3.30.40.10">
    <property type="entry name" value="Zinc/RING finger domain, C3HC4 (zinc finger)"/>
    <property type="match status" value="1"/>
</dbReference>
<dbReference type="InterPro" id="IPR001841">
    <property type="entry name" value="Znf_RING"/>
</dbReference>
<dbReference type="EMBL" id="GL433856">
    <property type="protein sequence ID" value="EFN52531.1"/>
    <property type="molecule type" value="Genomic_DNA"/>
</dbReference>
<dbReference type="KEGG" id="cvr:CHLNCDRAFT_138947"/>
<evidence type="ECO:0000256" key="1">
    <source>
        <dbReference type="ARBA" id="ARBA00022723"/>
    </source>
</evidence>
<dbReference type="PROSITE" id="PS00518">
    <property type="entry name" value="ZF_RING_1"/>
    <property type="match status" value="1"/>
</dbReference>
<feature type="coiled-coil region" evidence="5">
    <location>
        <begin position="91"/>
        <end position="153"/>
    </location>
</feature>
<evidence type="ECO:0000256" key="3">
    <source>
        <dbReference type="ARBA" id="ARBA00022833"/>
    </source>
</evidence>
<dbReference type="SMART" id="SM00184">
    <property type="entry name" value="RING"/>
    <property type="match status" value="1"/>
</dbReference>
<keyword evidence="1" id="KW-0479">Metal-binding</keyword>
<feature type="region of interest" description="Disordered" evidence="6">
    <location>
        <begin position="317"/>
        <end position="345"/>
    </location>
</feature>
<dbReference type="AlphaFoldDB" id="E1ZP03"/>
<keyword evidence="9" id="KW-1185">Reference proteome</keyword>
<evidence type="ECO:0000313" key="9">
    <source>
        <dbReference type="Proteomes" id="UP000008141"/>
    </source>
</evidence>
<dbReference type="Pfam" id="PF00097">
    <property type="entry name" value="zf-C3HC4"/>
    <property type="match status" value="1"/>
</dbReference>
<keyword evidence="5" id="KW-0175">Coiled coil</keyword>
<dbReference type="InterPro" id="IPR017907">
    <property type="entry name" value="Znf_RING_CS"/>
</dbReference>
<feature type="domain" description="RING-type" evidence="7">
    <location>
        <begin position="23"/>
        <end position="63"/>
    </location>
</feature>
<organism evidence="9">
    <name type="scientific">Chlorella variabilis</name>
    <name type="common">Green alga</name>
    <dbReference type="NCBI Taxonomy" id="554065"/>
    <lineage>
        <taxon>Eukaryota</taxon>
        <taxon>Viridiplantae</taxon>
        <taxon>Chlorophyta</taxon>
        <taxon>core chlorophytes</taxon>
        <taxon>Trebouxiophyceae</taxon>
        <taxon>Chlorellales</taxon>
        <taxon>Chlorellaceae</taxon>
        <taxon>Chlorella clade</taxon>
        <taxon>Chlorella</taxon>
    </lineage>
</organism>
<dbReference type="SUPFAM" id="SSF57850">
    <property type="entry name" value="RING/U-box"/>
    <property type="match status" value="1"/>
</dbReference>
<evidence type="ECO:0000256" key="5">
    <source>
        <dbReference type="SAM" id="Coils"/>
    </source>
</evidence>
<name>E1ZP03_CHLVA</name>
<dbReference type="STRING" id="554065.E1ZP03"/>
<gene>
    <name evidence="8" type="ORF">CHLNCDRAFT_138947</name>
</gene>
<proteinExistence type="predicted"/>
<dbReference type="PANTHER" id="PTHR23327:SF51">
    <property type="entry name" value="TRANSCRIPTIONAL REGULATOR OF YEAST FORM ADHERENCE 3"/>
    <property type="match status" value="1"/>
</dbReference>
<dbReference type="PANTHER" id="PTHR23327">
    <property type="entry name" value="RING FINGER PROTEIN 127"/>
    <property type="match status" value="1"/>
</dbReference>
<accession>E1ZP03</accession>
<dbReference type="InParanoid" id="E1ZP03"/>
<dbReference type="InterPro" id="IPR018957">
    <property type="entry name" value="Znf_C3HC4_RING-type"/>
</dbReference>
<dbReference type="InterPro" id="IPR013083">
    <property type="entry name" value="Znf_RING/FYVE/PHD"/>
</dbReference>
<reference evidence="8 9" key="1">
    <citation type="journal article" date="2010" name="Plant Cell">
        <title>The Chlorella variabilis NC64A genome reveals adaptation to photosymbiosis, coevolution with viruses, and cryptic sex.</title>
        <authorList>
            <person name="Blanc G."/>
            <person name="Duncan G."/>
            <person name="Agarkova I."/>
            <person name="Borodovsky M."/>
            <person name="Gurnon J."/>
            <person name="Kuo A."/>
            <person name="Lindquist E."/>
            <person name="Lucas S."/>
            <person name="Pangilinan J."/>
            <person name="Polle J."/>
            <person name="Salamov A."/>
            <person name="Terry A."/>
            <person name="Yamada T."/>
            <person name="Dunigan D.D."/>
            <person name="Grigoriev I.V."/>
            <person name="Claverie J.M."/>
            <person name="Van Etten J.L."/>
        </authorList>
    </citation>
    <scope>NUCLEOTIDE SEQUENCE [LARGE SCALE GENOMIC DNA]</scope>
    <source>
        <strain evidence="8 9">NC64A</strain>
    </source>
</reference>
<evidence type="ECO:0000259" key="7">
    <source>
        <dbReference type="PROSITE" id="PS50089"/>
    </source>
</evidence>
<protein>
    <recommendedName>
        <fullName evidence="7">RING-type domain-containing protein</fullName>
    </recommendedName>
</protein>
<evidence type="ECO:0000256" key="2">
    <source>
        <dbReference type="ARBA" id="ARBA00022771"/>
    </source>
</evidence>
<dbReference type="GeneID" id="17351878"/>
<evidence type="ECO:0000256" key="6">
    <source>
        <dbReference type="SAM" id="MobiDB-lite"/>
    </source>
</evidence>
<dbReference type="RefSeq" id="XP_005844633.1">
    <property type="nucleotide sequence ID" value="XM_005844571.1"/>
</dbReference>
<keyword evidence="2 4" id="KW-0863">Zinc-finger</keyword>
<evidence type="ECO:0000313" key="8">
    <source>
        <dbReference type="EMBL" id="EFN52531.1"/>
    </source>
</evidence>
<dbReference type="PROSITE" id="PS50089">
    <property type="entry name" value="ZF_RING_2"/>
    <property type="match status" value="1"/>
</dbReference>